<feature type="domain" description="PIN" evidence="9">
    <location>
        <begin position="13"/>
        <end position="131"/>
    </location>
</feature>
<evidence type="ECO:0000256" key="5">
    <source>
        <dbReference type="ARBA" id="ARBA00022801"/>
    </source>
</evidence>
<reference evidence="10" key="1">
    <citation type="submission" date="2020-10" db="EMBL/GenBank/DDBJ databases">
        <authorList>
            <person name="Kadnikov V."/>
            <person name="Beletsky A.V."/>
            <person name="Mardanov A.V."/>
            <person name="Karnachuk O.V."/>
            <person name="Ravin N.V."/>
        </authorList>
    </citation>
    <scope>NUCLEOTIDE SEQUENCE</scope>
    <source>
        <strain evidence="10">Bu02</strain>
    </source>
</reference>
<comment type="function">
    <text evidence="8">Toxic component of a toxin-antitoxin (TA) system. An RNase.</text>
</comment>
<comment type="cofactor">
    <cofactor evidence="1 8">
        <name>Mg(2+)</name>
        <dbReference type="ChEBI" id="CHEBI:18420"/>
    </cofactor>
</comment>
<dbReference type="SUPFAM" id="SSF88723">
    <property type="entry name" value="PIN domain-like"/>
    <property type="match status" value="1"/>
</dbReference>
<keyword evidence="4 8" id="KW-0479">Metal-binding</keyword>
<evidence type="ECO:0000256" key="2">
    <source>
        <dbReference type="ARBA" id="ARBA00022649"/>
    </source>
</evidence>
<protein>
    <recommendedName>
        <fullName evidence="8">Ribonuclease VapC</fullName>
        <shortName evidence="8">RNase VapC</shortName>
        <ecNumber evidence="8">3.1.-.-</ecNumber>
    </recommendedName>
    <alternativeName>
        <fullName evidence="8">Toxin VapC</fullName>
    </alternativeName>
</protein>
<evidence type="ECO:0000256" key="4">
    <source>
        <dbReference type="ARBA" id="ARBA00022723"/>
    </source>
</evidence>
<gene>
    <name evidence="8" type="primary">vapC</name>
    <name evidence="10" type="ORF">IMF26_03575</name>
</gene>
<keyword evidence="2 8" id="KW-1277">Toxin-antitoxin system</keyword>
<evidence type="ECO:0000313" key="10">
    <source>
        <dbReference type="EMBL" id="QUL99158.1"/>
    </source>
</evidence>
<name>A0AAT9LEM0_9FIRM</name>
<dbReference type="InterPro" id="IPR050556">
    <property type="entry name" value="Type_II_TA_system_RNase"/>
</dbReference>
<dbReference type="HAMAP" id="MF_00265">
    <property type="entry name" value="VapC_Nob1"/>
    <property type="match status" value="1"/>
</dbReference>
<dbReference type="KEGG" id="fcz:IMF26_03575"/>
<keyword evidence="6 8" id="KW-0460">Magnesium</keyword>
<dbReference type="InterPro" id="IPR002716">
    <property type="entry name" value="PIN_dom"/>
</dbReference>
<evidence type="ECO:0000256" key="6">
    <source>
        <dbReference type="ARBA" id="ARBA00022842"/>
    </source>
</evidence>
<keyword evidence="5 8" id="KW-0378">Hydrolase</keyword>
<reference evidence="10" key="2">
    <citation type="journal article" date="2023" name="Biology">
        <title>Prokaryotic Life Associated with Coal-Fire Gas Vents Revealed by Metagenomics.</title>
        <authorList>
            <person name="Kadnikov V.V."/>
            <person name="Mardanov A.V."/>
            <person name="Beletsky A.V."/>
            <person name="Karnachuk O.V."/>
            <person name="Ravin N.V."/>
        </authorList>
    </citation>
    <scope>NUCLEOTIDE SEQUENCE</scope>
    <source>
        <strain evidence="10">Bu02</strain>
    </source>
</reference>
<dbReference type="EMBL" id="CP062796">
    <property type="protein sequence ID" value="QUL99158.1"/>
    <property type="molecule type" value="Genomic_DNA"/>
</dbReference>
<evidence type="ECO:0000256" key="3">
    <source>
        <dbReference type="ARBA" id="ARBA00022722"/>
    </source>
</evidence>
<keyword evidence="3 8" id="KW-0540">Nuclease</keyword>
<dbReference type="GO" id="GO:0016787">
    <property type="term" value="F:hydrolase activity"/>
    <property type="evidence" value="ECO:0007669"/>
    <property type="project" value="UniProtKB-KW"/>
</dbReference>
<dbReference type="GO" id="GO:0000287">
    <property type="term" value="F:magnesium ion binding"/>
    <property type="evidence" value="ECO:0007669"/>
    <property type="project" value="UniProtKB-UniRule"/>
</dbReference>
<dbReference type="InterPro" id="IPR029060">
    <property type="entry name" value="PIN-like_dom_sf"/>
</dbReference>
<dbReference type="GO" id="GO:0004540">
    <property type="term" value="F:RNA nuclease activity"/>
    <property type="evidence" value="ECO:0007669"/>
    <property type="project" value="InterPro"/>
</dbReference>
<dbReference type="InterPro" id="IPR022907">
    <property type="entry name" value="VapC_family"/>
</dbReference>
<evidence type="ECO:0000256" key="8">
    <source>
        <dbReference type="HAMAP-Rule" id="MF_00265"/>
    </source>
</evidence>
<dbReference type="EC" id="3.1.-.-" evidence="8"/>
<dbReference type="CDD" id="cd18689">
    <property type="entry name" value="PIN_VapC-like"/>
    <property type="match status" value="1"/>
</dbReference>
<evidence type="ECO:0000259" key="9">
    <source>
        <dbReference type="Pfam" id="PF01850"/>
    </source>
</evidence>
<sequence>MRAKSKRKAEEKYVLDAHSLLAFLEAEKGGEKVKDLLESSGNRVYISAVNLGEVYYIVLRERGKDAAELMLTEFRQAARISVVDATWERAREAGRLKGCGGISYADCFAAALAEEKGAWLVTGDPEFKRVADRVKILWLDGGQAEDR</sequence>
<evidence type="ECO:0000256" key="7">
    <source>
        <dbReference type="ARBA" id="ARBA00038093"/>
    </source>
</evidence>
<dbReference type="Pfam" id="PF01850">
    <property type="entry name" value="PIN"/>
    <property type="match status" value="1"/>
</dbReference>
<dbReference type="PANTHER" id="PTHR33653">
    <property type="entry name" value="RIBONUCLEASE VAPC2"/>
    <property type="match status" value="1"/>
</dbReference>
<dbReference type="GO" id="GO:0090729">
    <property type="term" value="F:toxin activity"/>
    <property type="evidence" value="ECO:0007669"/>
    <property type="project" value="UniProtKB-KW"/>
</dbReference>
<dbReference type="Gene3D" id="3.40.50.1010">
    <property type="entry name" value="5'-nuclease"/>
    <property type="match status" value="1"/>
</dbReference>
<feature type="binding site" evidence="8">
    <location>
        <position position="16"/>
    </location>
    <ligand>
        <name>Mg(2+)</name>
        <dbReference type="ChEBI" id="CHEBI:18420"/>
    </ligand>
</feature>
<feature type="binding site" evidence="8">
    <location>
        <position position="106"/>
    </location>
    <ligand>
        <name>Mg(2+)</name>
        <dbReference type="ChEBI" id="CHEBI:18420"/>
    </ligand>
</feature>
<comment type="similarity">
    <text evidence="7 8">Belongs to the PINc/VapC protein family.</text>
</comment>
<accession>A0AAT9LEM0</accession>
<organism evidence="10">
    <name type="scientific">Candidatus Fermentithermobacillus carboniphilus</name>
    <dbReference type="NCBI Taxonomy" id="3085328"/>
    <lineage>
        <taxon>Bacteria</taxon>
        <taxon>Bacillati</taxon>
        <taxon>Bacillota</taxon>
        <taxon>Candidatus Fermentithermobacillia</taxon>
        <taxon>Candidatus Fermentithermobacillales</taxon>
        <taxon>Candidatus Fermentithermobacillaceae</taxon>
        <taxon>Candidatus Fermentithermobacillus</taxon>
    </lineage>
</organism>
<evidence type="ECO:0000256" key="1">
    <source>
        <dbReference type="ARBA" id="ARBA00001946"/>
    </source>
</evidence>
<keyword evidence="8" id="KW-0800">Toxin</keyword>
<proteinExistence type="inferred from homology"/>
<dbReference type="AlphaFoldDB" id="A0AAT9LEM0"/>
<dbReference type="PANTHER" id="PTHR33653:SF1">
    <property type="entry name" value="RIBONUCLEASE VAPC2"/>
    <property type="match status" value="1"/>
</dbReference>